<reference evidence="3" key="1">
    <citation type="journal article" date="2019" name="Int. J. Syst. Evol. Microbiol.">
        <title>The Global Catalogue of Microorganisms (GCM) 10K type strain sequencing project: providing services to taxonomists for standard genome sequencing and annotation.</title>
        <authorList>
            <consortium name="The Broad Institute Genomics Platform"/>
            <consortium name="The Broad Institute Genome Sequencing Center for Infectious Disease"/>
            <person name="Wu L."/>
            <person name="Ma J."/>
        </authorList>
    </citation>
    <scope>NUCLEOTIDE SEQUENCE [LARGE SCALE GENOMIC DNA]</scope>
    <source>
        <strain evidence="3">CCUG 53270</strain>
    </source>
</reference>
<dbReference type="Gene3D" id="3.30.200.20">
    <property type="entry name" value="Phosphorylase Kinase, domain 1"/>
    <property type="match status" value="1"/>
</dbReference>
<protein>
    <submittedName>
        <fullName evidence="2">Phosphotransferase</fullName>
    </submittedName>
</protein>
<dbReference type="EMBL" id="JBHTLU010000015">
    <property type="protein sequence ID" value="MFD1221437.1"/>
    <property type="molecule type" value="Genomic_DNA"/>
</dbReference>
<dbReference type="InterPro" id="IPR011009">
    <property type="entry name" value="Kinase-like_dom_sf"/>
</dbReference>
<dbReference type="Gene3D" id="3.90.1200.10">
    <property type="match status" value="1"/>
</dbReference>
<proteinExistence type="predicted"/>
<dbReference type="Pfam" id="PF01636">
    <property type="entry name" value="APH"/>
    <property type="match status" value="1"/>
</dbReference>
<dbReference type="PANTHER" id="PTHR39179:SF3">
    <property type="entry name" value="COTS-RELATED PROTEIN"/>
    <property type="match status" value="1"/>
</dbReference>
<sequence>MSLWPELEARHGIQITGIKKVRDVYRLKTLSHGYLCLKGYKVTEDEMRFITHVLQYLESAGFDKSPRVLPAQDQACWHTWESGHYTLTNWVIGRHPDMTSRSDFKKTVRTLAKFHRHAAAFPEGIAPESRIRYGRQTEQLAEYIQLLQSYKGMEHYIALCNIVMSDLRQPGIVRAIEQEQAQRTFVHGDYNYPNLIINSTGRLQMIDFENTSLHLRMQDLSHVLHRNFPWQARSMLRWIEYYDSKRTISKEERLLLRLMLLSPYPVVRSLRLNQPLNRLDPPLPSGRHFERYIRDLDVLL</sequence>
<organism evidence="2 3">
    <name type="scientific">Paenibacillus vulneris</name>
    <dbReference type="NCBI Taxonomy" id="1133364"/>
    <lineage>
        <taxon>Bacteria</taxon>
        <taxon>Bacillati</taxon>
        <taxon>Bacillota</taxon>
        <taxon>Bacilli</taxon>
        <taxon>Bacillales</taxon>
        <taxon>Paenibacillaceae</taxon>
        <taxon>Paenibacillus</taxon>
    </lineage>
</organism>
<dbReference type="InterPro" id="IPR002575">
    <property type="entry name" value="Aminoglycoside_PTrfase"/>
</dbReference>
<gene>
    <name evidence="2" type="ORF">ACFQ4B_15020</name>
</gene>
<evidence type="ECO:0000313" key="2">
    <source>
        <dbReference type="EMBL" id="MFD1221437.1"/>
    </source>
</evidence>
<name>A0ABW3ULU7_9BACL</name>
<evidence type="ECO:0000313" key="3">
    <source>
        <dbReference type="Proteomes" id="UP001597180"/>
    </source>
</evidence>
<dbReference type="RefSeq" id="WP_345589666.1">
    <property type="nucleotide sequence ID" value="NZ_BAABJG010000021.1"/>
</dbReference>
<keyword evidence="3" id="KW-1185">Reference proteome</keyword>
<feature type="domain" description="Aminoglycoside phosphotransferase" evidence="1">
    <location>
        <begin position="23"/>
        <end position="242"/>
    </location>
</feature>
<dbReference type="SUPFAM" id="SSF56112">
    <property type="entry name" value="Protein kinase-like (PK-like)"/>
    <property type="match status" value="1"/>
</dbReference>
<accession>A0ABW3ULU7</accession>
<dbReference type="Proteomes" id="UP001597180">
    <property type="component" value="Unassembled WGS sequence"/>
</dbReference>
<comment type="caution">
    <text evidence="2">The sequence shown here is derived from an EMBL/GenBank/DDBJ whole genome shotgun (WGS) entry which is preliminary data.</text>
</comment>
<dbReference type="PANTHER" id="PTHR39179">
    <property type="entry name" value="SPORE COAT PROTEIN I"/>
    <property type="match status" value="1"/>
</dbReference>
<evidence type="ECO:0000259" key="1">
    <source>
        <dbReference type="Pfam" id="PF01636"/>
    </source>
</evidence>
<dbReference type="InterPro" id="IPR047175">
    <property type="entry name" value="CotS-like"/>
</dbReference>